<dbReference type="EMBL" id="VFPP01000001">
    <property type="protein sequence ID" value="TQM84471.1"/>
    <property type="molecule type" value="Genomic_DNA"/>
</dbReference>
<keyword evidence="3" id="KW-1185">Reference proteome</keyword>
<evidence type="ECO:0000313" key="3">
    <source>
        <dbReference type="Proteomes" id="UP000316628"/>
    </source>
</evidence>
<dbReference type="Gene3D" id="3.40.50.300">
    <property type="entry name" value="P-loop containing nucleotide triphosphate hydrolases"/>
    <property type="match status" value="1"/>
</dbReference>
<accession>A0A543JNN0</accession>
<comment type="caution">
    <text evidence="2">The sequence shown here is derived from an EMBL/GenBank/DDBJ whole genome shotgun (WGS) entry which is preliminary data.</text>
</comment>
<feature type="domain" description="AAA+ ATPase" evidence="1">
    <location>
        <begin position="36"/>
        <end position="218"/>
    </location>
</feature>
<sequence length="305" mass="34126">MTSTDSTGDELRIVTDGNRYVPSDDLELAVRVARAIGRPLLLYGEPGSGKSTLAAYVAVTHGLRYYEHVTTARTEPQDFLWTFDHVRRLSDAQVGPLDGHDRRYVTPGPLWWAFQREVALAETGRVEPFREWNEPKADQPAVVLIDEIDKADPDTPNGLLGPLADRRFKVTDLDGEPQVAEQPFGANLIIITSNEERDLPEAFVRRCVVSHLPLHDDEALLDIVDRHLGDRRHELSDELLRHLLDELAAERRKAGHGGRRLASTAEFLDAVNACVRLEIGDVTGPQLRRVIGMTLAKAHDTRFGR</sequence>
<proteinExistence type="predicted"/>
<evidence type="ECO:0000259" key="1">
    <source>
        <dbReference type="SMART" id="SM00382"/>
    </source>
</evidence>
<organism evidence="2 3">
    <name type="scientific">Saccharothrix saharensis</name>
    <dbReference type="NCBI Taxonomy" id="571190"/>
    <lineage>
        <taxon>Bacteria</taxon>
        <taxon>Bacillati</taxon>
        <taxon>Actinomycetota</taxon>
        <taxon>Actinomycetes</taxon>
        <taxon>Pseudonocardiales</taxon>
        <taxon>Pseudonocardiaceae</taxon>
        <taxon>Saccharothrix</taxon>
    </lineage>
</organism>
<dbReference type="InterPro" id="IPR003593">
    <property type="entry name" value="AAA+_ATPase"/>
</dbReference>
<dbReference type="InterPro" id="IPR011704">
    <property type="entry name" value="ATPase_dyneun-rel_AAA"/>
</dbReference>
<gene>
    <name evidence="2" type="ORF">FHX81_6917</name>
</gene>
<dbReference type="AlphaFoldDB" id="A0A543JNN0"/>
<dbReference type="InterPro" id="IPR027417">
    <property type="entry name" value="P-loop_NTPase"/>
</dbReference>
<dbReference type="OrthoDB" id="9783370at2"/>
<dbReference type="SMART" id="SM00382">
    <property type="entry name" value="AAA"/>
    <property type="match status" value="1"/>
</dbReference>
<dbReference type="GO" id="GO:0016887">
    <property type="term" value="F:ATP hydrolysis activity"/>
    <property type="evidence" value="ECO:0007669"/>
    <property type="project" value="InterPro"/>
</dbReference>
<dbReference type="Proteomes" id="UP000316628">
    <property type="component" value="Unassembled WGS sequence"/>
</dbReference>
<dbReference type="SUPFAM" id="SSF52540">
    <property type="entry name" value="P-loop containing nucleoside triphosphate hydrolases"/>
    <property type="match status" value="1"/>
</dbReference>
<name>A0A543JNN0_9PSEU</name>
<dbReference type="Pfam" id="PF07728">
    <property type="entry name" value="AAA_5"/>
    <property type="match status" value="1"/>
</dbReference>
<dbReference type="CDD" id="cd00009">
    <property type="entry name" value="AAA"/>
    <property type="match status" value="1"/>
</dbReference>
<reference evidence="2 3" key="1">
    <citation type="submission" date="2019-06" db="EMBL/GenBank/DDBJ databases">
        <title>Sequencing the genomes of 1000 actinobacteria strains.</title>
        <authorList>
            <person name="Klenk H.-P."/>
        </authorList>
    </citation>
    <scope>NUCLEOTIDE SEQUENCE [LARGE SCALE GENOMIC DNA]</scope>
    <source>
        <strain evidence="2 3">DSM 45456</strain>
    </source>
</reference>
<evidence type="ECO:0000313" key="2">
    <source>
        <dbReference type="EMBL" id="TQM84471.1"/>
    </source>
</evidence>
<dbReference type="RefSeq" id="WP_141982649.1">
    <property type="nucleotide sequence ID" value="NZ_VFPP01000001.1"/>
</dbReference>
<protein>
    <submittedName>
        <fullName evidence="2">MoxR-like ATPase</fullName>
    </submittedName>
</protein>
<dbReference type="GO" id="GO:0005524">
    <property type="term" value="F:ATP binding"/>
    <property type="evidence" value="ECO:0007669"/>
    <property type="project" value="InterPro"/>
</dbReference>